<proteinExistence type="predicted"/>
<feature type="compositionally biased region" description="Low complexity" evidence="1">
    <location>
        <begin position="67"/>
        <end position="83"/>
    </location>
</feature>
<feature type="transmembrane region" description="Helical" evidence="2">
    <location>
        <begin position="760"/>
        <end position="779"/>
    </location>
</feature>
<evidence type="ECO:0000313" key="3">
    <source>
        <dbReference type="EMBL" id="BDT63370.1"/>
    </source>
</evidence>
<evidence type="ECO:0000256" key="2">
    <source>
        <dbReference type="SAM" id="Phobius"/>
    </source>
</evidence>
<feature type="transmembrane region" description="Helical" evidence="2">
    <location>
        <begin position="785"/>
        <end position="802"/>
    </location>
</feature>
<feature type="transmembrane region" description="Helical" evidence="2">
    <location>
        <begin position="578"/>
        <end position="599"/>
    </location>
</feature>
<name>A0A9C7CES5_9VIRU</name>
<feature type="region of interest" description="Disordered" evidence="1">
    <location>
        <begin position="294"/>
        <end position="333"/>
    </location>
</feature>
<reference evidence="3" key="1">
    <citation type="submission" date="2022-10" db="EMBL/GenBank/DDBJ databases">
        <title>Genome sequences of endogenous nimaviruses in decapod crustaceans.</title>
        <authorList>
            <person name="Kawato S."/>
            <person name="Nozaki R."/>
            <person name="Kondo H."/>
            <person name="Hirono I."/>
        </authorList>
    </citation>
    <scope>NUCLEOTIDE SEQUENCE</scope>
    <source>
        <strain evidence="3">TUMSAT20210906</strain>
    </source>
</reference>
<keyword evidence="2" id="KW-0472">Membrane</keyword>
<feature type="region of interest" description="Disordered" evidence="1">
    <location>
        <begin position="54"/>
        <end position="83"/>
    </location>
</feature>
<sequence>MEDKIISPLGYKSYLRIKSKGEKKIDRLIQNKEQNDLLPESFFSFDNLLLSENYYHPSPQSRKSHHQQQQQQQQQQHQQQQQQLLLHDHQNANFFLENEENIKKLLVSLTEKMISQTQCDNNNNNNNDDDNNNNKRVNISPIDEECELISINCYKNRDLQKLFMNIQKSCCCRSPTIHENERTRFTETDDDDDVVTRVIFIYGKGPQKNPTGCVFFNPNIATKINPPLFELENHEKSLPPDERGEQQQQRRFFNACSEYLKHTGREEILKLADMATSTSSTSYLYCDPIDEEGGEESFHHPTSSTFKRRWRQSLPSSSSTSSSTSTGGSSSEKKESIIVSEALKISAKSFTSKLITSYMDAALKVPRIKGGGGGRGSIIPSFSSPSALKIKKDISDLATVGAIEKKLKNSIFKKMPQDALTNTHPIRIRKSNKLLSKEISRLKLNEITHSQFLKQLGVRLKPNQADMIDTLTRMQNLKDFPEPNIKIHTVKRDDFIKKIATAEDLEIDAALKRSPSYPPKSGDTLQLQKIIDGSETMRRLDEAIAKTVVKNQKNILKVVVKGSGKVARAFIQTRFAKLFITGGIAIGVFKYLVIPYLYASSGCHINFVNPNTPGSVYSEKIIEYSCDNGSYWDETNRGAHPFHREIELWEEENPTGGKVYSYDNYFYAPVRGYPHCSANDVKIYGSCGGWGSFGDGFPLSTKFDMSKMDKGTSITCDETPGIIEAAADILVSVGGEVVEAVADKTMETGKNIFSNLKAKIFNSPTYSMGLALACSFLTLFVTKRIGLSFFVFFVLIIIAYIYRNVIFPLFTPSNQNRSGGGDNKNNSNTSNNNNIVGEYNVINKNNNTNNKFTIYI</sequence>
<accession>A0A9C7CES5</accession>
<protein>
    <submittedName>
        <fullName evidence="3">Wsv011-like protein</fullName>
    </submittedName>
</protein>
<keyword evidence="2" id="KW-1133">Transmembrane helix</keyword>
<keyword evidence="2" id="KW-0812">Transmembrane</keyword>
<organism evidence="3">
    <name type="scientific">Armadillidium vulgare clopovirus</name>
    <dbReference type="NCBI Taxonomy" id="2984284"/>
    <lineage>
        <taxon>Viruses</taxon>
        <taxon>Viruses incertae sedis</taxon>
        <taxon>Naldaviricetes</taxon>
        <taxon>Nimaviridae</taxon>
    </lineage>
</organism>
<evidence type="ECO:0000256" key="1">
    <source>
        <dbReference type="SAM" id="MobiDB-lite"/>
    </source>
</evidence>
<dbReference type="EMBL" id="LC738883">
    <property type="protein sequence ID" value="BDT63370.1"/>
    <property type="molecule type" value="Genomic_DNA"/>
</dbReference>
<feature type="compositionally biased region" description="Low complexity" evidence="1">
    <location>
        <begin position="316"/>
        <end position="330"/>
    </location>
</feature>